<keyword evidence="1" id="KW-0472">Membrane</keyword>
<keyword evidence="4" id="KW-1185">Reference proteome</keyword>
<feature type="domain" description="TadE-like" evidence="2">
    <location>
        <begin position="12"/>
        <end position="54"/>
    </location>
</feature>
<reference evidence="4" key="1">
    <citation type="submission" date="2016-11" db="EMBL/GenBank/DDBJ databases">
        <authorList>
            <person name="Varghese N."/>
            <person name="Submissions S."/>
        </authorList>
    </citation>
    <scope>NUCLEOTIDE SEQUENCE [LARGE SCALE GENOMIC DNA]</scope>
    <source>
        <strain evidence="4">DSM 18802</strain>
    </source>
</reference>
<proteinExistence type="predicted"/>
<accession>A0A1M7IPL9</accession>
<keyword evidence="1" id="KW-0812">Transmembrane</keyword>
<name>A0A1M7IPL9_9FIRM</name>
<protein>
    <submittedName>
        <fullName evidence="3">TadE-like protein</fullName>
    </submittedName>
</protein>
<keyword evidence="1" id="KW-1133">Transmembrane helix</keyword>
<dbReference type="RefSeq" id="WP_073255573.1">
    <property type="nucleotide sequence ID" value="NZ_FRCR01000005.1"/>
</dbReference>
<feature type="transmembrane region" description="Helical" evidence="1">
    <location>
        <begin position="12"/>
        <end position="33"/>
    </location>
</feature>
<evidence type="ECO:0000313" key="4">
    <source>
        <dbReference type="Proteomes" id="UP000184375"/>
    </source>
</evidence>
<dbReference type="InterPro" id="IPR012495">
    <property type="entry name" value="TadE-like_dom"/>
</dbReference>
<organism evidence="3 4">
    <name type="scientific">Caldanaerovirga acetigignens</name>
    <dbReference type="NCBI Taxonomy" id="447595"/>
    <lineage>
        <taxon>Bacteria</taxon>
        <taxon>Bacillati</taxon>
        <taxon>Bacillota</taxon>
        <taxon>Clostridia</taxon>
        <taxon>Thermosediminibacterales</taxon>
        <taxon>Thermosediminibacteraceae</taxon>
        <taxon>Caldanaerovirga</taxon>
    </lineage>
</organism>
<dbReference type="AlphaFoldDB" id="A0A1M7IPL9"/>
<sequence length="134" mass="14827">MDVMKLFRSQRGQAVVEFALVLPLLVLILFGVMEFGRIFHTYIVITNAAREGARLGAVGKSDSEIKAGIYEAAMLPESDGRLQITKLEPEESLRVPGIPFEVEVTYYLTPVTPLFSSFLPNPVVLKAATVMRVE</sequence>
<dbReference type="Proteomes" id="UP000184375">
    <property type="component" value="Unassembled WGS sequence"/>
</dbReference>
<evidence type="ECO:0000259" key="2">
    <source>
        <dbReference type="Pfam" id="PF07811"/>
    </source>
</evidence>
<dbReference type="EMBL" id="FRCR01000005">
    <property type="protein sequence ID" value="SHM42766.1"/>
    <property type="molecule type" value="Genomic_DNA"/>
</dbReference>
<dbReference type="Pfam" id="PF07811">
    <property type="entry name" value="TadE"/>
    <property type="match status" value="1"/>
</dbReference>
<dbReference type="STRING" id="447595.SAMN05660826_00990"/>
<gene>
    <name evidence="3" type="ORF">SAMN05660826_00990</name>
</gene>
<evidence type="ECO:0000313" key="3">
    <source>
        <dbReference type="EMBL" id="SHM42766.1"/>
    </source>
</evidence>
<evidence type="ECO:0000256" key="1">
    <source>
        <dbReference type="SAM" id="Phobius"/>
    </source>
</evidence>